<dbReference type="SMART" id="SM00869">
    <property type="entry name" value="Autotransporter"/>
    <property type="match status" value="1"/>
</dbReference>
<dbReference type="HOGENOM" id="CLU_510655_0_0_5"/>
<dbReference type="InterPro" id="IPR036709">
    <property type="entry name" value="Autotransporte_beta_dom_sf"/>
</dbReference>
<sequence length="533" mass="56369" precursor="true">MKKSGSGGREAGSPFEARLFVGAGLCALAWLASQGVARAQAANQNLGEVTAEVLAFGSNSSCGQPTTHPALLDAPPRDLLAQGKIGEQLAGICLFSAVTSGPSFGVSIGLRPTRSVTQYRLASARLNKRLAPKGRRSGLDHPILLASNGPVQIGDVGDTPGGWSVFAAMDYENRDQNQSHLDPGYSADIVEATVGVDKTLSPSLAVGFMVNYVDRRGDFARANLITAGDTPYPPTDVRTDADVLSLCGLMPGGDFKQSGWGGSAFVGYESDDNWYLRAVVNYAIPDHKYSRRVCGVEVGGTAATPANLKDSKDVFAGTLRAKSNAQELGLDLRAGTTLTFDAWVLRPELVLTAQRTKLDGYQEVGLASKTSYLCQASDVVSPTECGASDAPANAGDPPLRPLVIEAGKTPTGLEIRVGGQDTDSVQASLGFDISRPFAVGSLSVSPRVGATYVHEFADDAHDVAFQFAQDLRGAQARTYTFRTGDPDRDFGWINAGLSFVAANGAELDLEARTLVADERYDAWAVRALARLRF</sequence>
<dbReference type="Pfam" id="PF03797">
    <property type="entry name" value="Autotransporter"/>
    <property type="match status" value="2"/>
</dbReference>
<evidence type="ECO:0000259" key="1">
    <source>
        <dbReference type="PROSITE" id="PS51208"/>
    </source>
</evidence>
<dbReference type="Gene3D" id="2.40.128.130">
    <property type="entry name" value="Autotransporter beta-domain"/>
    <property type="match status" value="1"/>
</dbReference>
<gene>
    <name evidence="2" type="ordered locus">Caul_1673</name>
</gene>
<dbReference type="InterPro" id="IPR006315">
    <property type="entry name" value="OM_autotransptr_brl_dom"/>
</dbReference>
<evidence type="ECO:0000313" key="2">
    <source>
        <dbReference type="EMBL" id="ABZ70802.1"/>
    </source>
</evidence>
<dbReference type="STRING" id="366602.Caul_1673"/>
<dbReference type="KEGG" id="cak:Caul_1673"/>
<dbReference type="eggNOG" id="COG4625">
    <property type="taxonomic scope" value="Bacteria"/>
</dbReference>
<proteinExistence type="predicted"/>
<dbReference type="EMBL" id="CP000927">
    <property type="protein sequence ID" value="ABZ70802.1"/>
    <property type="molecule type" value="Genomic_DNA"/>
</dbReference>
<dbReference type="AlphaFoldDB" id="B0T2I1"/>
<dbReference type="NCBIfam" id="TIGR01414">
    <property type="entry name" value="autotrans_barl"/>
    <property type="match status" value="1"/>
</dbReference>
<dbReference type="InterPro" id="IPR005546">
    <property type="entry name" value="Autotransporte_beta"/>
</dbReference>
<accession>B0T2I1</accession>
<reference evidence="2" key="1">
    <citation type="submission" date="2008-01" db="EMBL/GenBank/DDBJ databases">
        <title>Complete sequence of chromosome of Caulobacter sp. K31.</title>
        <authorList>
            <consortium name="US DOE Joint Genome Institute"/>
            <person name="Copeland A."/>
            <person name="Lucas S."/>
            <person name="Lapidus A."/>
            <person name="Barry K."/>
            <person name="Glavina del Rio T."/>
            <person name="Dalin E."/>
            <person name="Tice H."/>
            <person name="Pitluck S."/>
            <person name="Bruce D."/>
            <person name="Goodwin L."/>
            <person name="Thompson L.S."/>
            <person name="Brettin T."/>
            <person name="Detter J.C."/>
            <person name="Han C."/>
            <person name="Schmutz J."/>
            <person name="Larimer F."/>
            <person name="Land M."/>
            <person name="Hauser L."/>
            <person name="Kyrpides N."/>
            <person name="Kim E."/>
            <person name="Stephens C."/>
            <person name="Richardson P."/>
        </authorList>
    </citation>
    <scope>NUCLEOTIDE SEQUENCE [LARGE SCALE GENOMIC DNA]</scope>
    <source>
        <strain evidence="2">K31</strain>
    </source>
</reference>
<dbReference type="PROSITE" id="PS51208">
    <property type="entry name" value="AUTOTRANSPORTER"/>
    <property type="match status" value="1"/>
</dbReference>
<dbReference type="SUPFAM" id="SSF103515">
    <property type="entry name" value="Autotransporter"/>
    <property type="match status" value="2"/>
</dbReference>
<feature type="domain" description="Autotransporter" evidence="1">
    <location>
        <begin position="158"/>
        <end position="533"/>
    </location>
</feature>
<name>B0T2I1_CAUSK</name>
<dbReference type="OrthoDB" id="8416993at2"/>
<protein>
    <recommendedName>
        <fullName evidence="1">Autotransporter domain-containing protein</fullName>
    </recommendedName>
</protein>
<dbReference type="GO" id="GO:0019867">
    <property type="term" value="C:outer membrane"/>
    <property type="evidence" value="ECO:0007669"/>
    <property type="project" value="InterPro"/>
</dbReference>
<organism evidence="2">
    <name type="scientific">Caulobacter sp. (strain K31)</name>
    <dbReference type="NCBI Taxonomy" id="366602"/>
    <lineage>
        <taxon>Bacteria</taxon>
        <taxon>Pseudomonadati</taxon>
        <taxon>Pseudomonadota</taxon>
        <taxon>Alphaproteobacteria</taxon>
        <taxon>Caulobacterales</taxon>
        <taxon>Caulobacteraceae</taxon>
        <taxon>Caulobacter</taxon>
    </lineage>
</organism>